<keyword evidence="3" id="KW-1185">Reference proteome</keyword>
<reference evidence="2 3" key="1">
    <citation type="submission" date="2019-07" db="EMBL/GenBank/DDBJ databases">
        <title>Chromosome genome assembly for large yellow croaker.</title>
        <authorList>
            <person name="Xiao S."/>
        </authorList>
    </citation>
    <scope>NUCLEOTIDE SEQUENCE [LARGE SCALE GENOMIC DNA]</scope>
    <source>
        <strain evidence="2">JMULYC20181020</strain>
        <tissue evidence="2">Muscle</tissue>
    </source>
</reference>
<sequence length="300" mass="33001">MAEAAPGAGPQAPGDPGEKENPPDIDGGASEKQVKPRIPHRIILYGEGFQSWSHAVQDYFMKYVEGREPSEVEDEILEVMTGNGYYYAPQLMGSQAIMILKHPTEVKKEADVLAWLEWWMSLLDRWREGRITALISPSKKYDPIIKMTAGILGTECVLEDPAHTRATSKSSGLARQVAMLHNKGALLRATSREDDRRSIPDEPPEESLASDPDGSTAGRQGSASDSDDPEDHPRKESAAESELDARQNPDEDPATGLKITSDEEEDGREDRSFMPEGNLNLPSTLREVNCLGQGRHLNQG</sequence>
<feature type="compositionally biased region" description="Basic and acidic residues" evidence="1">
    <location>
        <begin position="231"/>
        <end position="249"/>
    </location>
</feature>
<feature type="compositionally biased region" description="Low complexity" evidence="1">
    <location>
        <begin position="1"/>
        <end position="15"/>
    </location>
</feature>
<comment type="caution">
    <text evidence="2">The sequence shown here is derived from an EMBL/GenBank/DDBJ whole genome shotgun (WGS) entry which is preliminary data.</text>
</comment>
<dbReference type="EMBL" id="REGW02000041">
    <property type="protein sequence ID" value="KAE8278083.1"/>
    <property type="molecule type" value="Genomic_DNA"/>
</dbReference>
<feature type="region of interest" description="Disordered" evidence="1">
    <location>
        <begin position="1"/>
        <end position="34"/>
    </location>
</feature>
<gene>
    <name evidence="2" type="ORF">D5F01_LYC23840</name>
</gene>
<protein>
    <submittedName>
        <fullName evidence="2">Uncharacterized protein</fullName>
    </submittedName>
</protein>
<accession>A0A6G0HFV6</accession>
<organism evidence="2 3">
    <name type="scientific">Larimichthys crocea</name>
    <name type="common">Large yellow croaker</name>
    <name type="synonym">Pseudosciaena crocea</name>
    <dbReference type="NCBI Taxonomy" id="215358"/>
    <lineage>
        <taxon>Eukaryota</taxon>
        <taxon>Metazoa</taxon>
        <taxon>Chordata</taxon>
        <taxon>Craniata</taxon>
        <taxon>Vertebrata</taxon>
        <taxon>Euteleostomi</taxon>
        <taxon>Actinopterygii</taxon>
        <taxon>Neopterygii</taxon>
        <taxon>Teleostei</taxon>
        <taxon>Neoteleostei</taxon>
        <taxon>Acanthomorphata</taxon>
        <taxon>Eupercaria</taxon>
        <taxon>Sciaenidae</taxon>
        <taxon>Larimichthys</taxon>
    </lineage>
</organism>
<evidence type="ECO:0000313" key="2">
    <source>
        <dbReference type="EMBL" id="KAE8278083.1"/>
    </source>
</evidence>
<proteinExistence type="predicted"/>
<evidence type="ECO:0000313" key="3">
    <source>
        <dbReference type="Proteomes" id="UP000424527"/>
    </source>
</evidence>
<dbReference type="Proteomes" id="UP000424527">
    <property type="component" value="Unassembled WGS sequence"/>
</dbReference>
<feature type="compositionally biased region" description="Basic and acidic residues" evidence="1">
    <location>
        <begin position="190"/>
        <end position="200"/>
    </location>
</feature>
<dbReference type="AlphaFoldDB" id="A0A6G0HFV6"/>
<evidence type="ECO:0000256" key="1">
    <source>
        <dbReference type="SAM" id="MobiDB-lite"/>
    </source>
</evidence>
<feature type="region of interest" description="Disordered" evidence="1">
    <location>
        <begin position="186"/>
        <end position="285"/>
    </location>
</feature>
<name>A0A6G0HFV6_LARCR</name>